<feature type="transmembrane region" description="Helical" evidence="1">
    <location>
        <begin position="12"/>
        <end position="35"/>
    </location>
</feature>
<dbReference type="SUPFAM" id="SSF52266">
    <property type="entry name" value="SGNH hydrolase"/>
    <property type="match status" value="1"/>
</dbReference>
<evidence type="ECO:0000313" key="3">
    <source>
        <dbReference type="Proteomes" id="UP000184245"/>
    </source>
</evidence>
<dbReference type="InterPro" id="IPR036514">
    <property type="entry name" value="SGNH_hydro_sf"/>
</dbReference>
<dbReference type="EMBL" id="FQVI01000035">
    <property type="protein sequence ID" value="SHF51018.1"/>
    <property type="molecule type" value="Genomic_DNA"/>
</dbReference>
<keyword evidence="1" id="KW-0812">Transmembrane</keyword>
<dbReference type="OrthoDB" id="9796702at2"/>
<name>A0A1M5C8E6_9CLOT</name>
<accession>A0A1M5C8E6</accession>
<keyword evidence="1" id="KW-0472">Membrane</keyword>
<reference evidence="2 3" key="1">
    <citation type="submission" date="2016-11" db="EMBL/GenBank/DDBJ databases">
        <authorList>
            <person name="Jaros S."/>
            <person name="Januszkiewicz K."/>
            <person name="Wedrychowicz H."/>
        </authorList>
    </citation>
    <scope>NUCLEOTIDE SEQUENCE [LARGE SCALE GENOMIC DNA]</scope>
    <source>
        <strain evidence="2 3">DSM 17459</strain>
    </source>
</reference>
<gene>
    <name evidence="2" type="ORF">SAMN02745158_04027</name>
</gene>
<dbReference type="RefSeq" id="WP_072854565.1">
    <property type="nucleotide sequence ID" value="NZ_FQVI01000035.1"/>
</dbReference>
<keyword evidence="1" id="KW-1133">Transmembrane helix</keyword>
<dbReference type="Proteomes" id="UP000184245">
    <property type="component" value="Unassembled WGS sequence"/>
</dbReference>
<proteinExistence type="predicted"/>
<keyword evidence="3" id="KW-1185">Reference proteome</keyword>
<dbReference type="AlphaFoldDB" id="A0A1M5C8E6"/>
<sequence length="497" mass="57251">MWIKKRKDKILKICRAVIFIIILCFIVGYLSSVLVSKSSYSKVSPFLKEEENFDVLFMGISHMQVGVYPMDLWKDYGIASFNFGESGARLPYSYWALKNALDYTTPELVVIDVRRMDVNDKEYDDYVSTVFDEFPLSKTKYEAAMDLFGDWDMRLEFLFPFIKYHSRWTELDENDFTKELYRINQGAYSYPKESLHVAIPEEHQIISKDDKSEGGVLAQKYLRQMIELCQGQGIDVMLTELPYPADEEAQRLANGVADIADEYGINYINFLQMDGIIDFDTDMNDKSAHVNDSGARKITSYLGNYIKENYSVPDRREDKKYSSWNDVYKKYEEYKISRIKEQTSLDNYLMLLSDKNLSSCIYINEGADILRDERMKNLLMNISQHQDLTQLDAAGESREDYLLIVDNGSSKVWEGIGEEISPDLDTSFGRIENVADEDEEPYILIQGTDKSYFLNIGENSLIADIQIMVINNSSGEVVDMAAFNVDVRSDNISATRN</sequence>
<evidence type="ECO:0008006" key="4">
    <source>
        <dbReference type="Google" id="ProtNLM"/>
    </source>
</evidence>
<organism evidence="2 3">
    <name type="scientific">Lactonifactor longoviformis DSM 17459</name>
    <dbReference type="NCBI Taxonomy" id="1122155"/>
    <lineage>
        <taxon>Bacteria</taxon>
        <taxon>Bacillati</taxon>
        <taxon>Bacillota</taxon>
        <taxon>Clostridia</taxon>
        <taxon>Eubacteriales</taxon>
        <taxon>Clostridiaceae</taxon>
        <taxon>Lactonifactor</taxon>
    </lineage>
</organism>
<evidence type="ECO:0000256" key="1">
    <source>
        <dbReference type="SAM" id="Phobius"/>
    </source>
</evidence>
<dbReference type="Gene3D" id="3.40.50.1110">
    <property type="entry name" value="SGNH hydrolase"/>
    <property type="match status" value="1"/>
</dbReference>
<evidence type="ECO:0000313" key="2">
    <source>
        <dbReference type="EMBL" id="SHF51018.1"/>
    </source>
</evidence>
<protein>
    <recommendedName>
        <fullName evidence="4">SGNH/GDSL hydrolase family protein</fullName>
    </recommendedName>
</protein>
<dbReference type="STRING" id="1122155.SAMN02745158_04027"/>